<name>A0A4R2E9Q7_9BACT</name>
<keyword evidence="2" id="KW-1185">Reference proteome</keyword>
<dbReference type="Pfam" id="PF19775">
    <property type="entry name" value="DUF6261"/>
    <property type="match status" value="1"/>
</dbReference>
<dbReference type="Proteomes" id="UP000294830">
    <property type="component" value="Unassembled WGS sequence"/>
</dbReference>
<dbReference type="AlphaFoldDB" id="A0A4R2E9Q7"/>
<comment type="caution">
    <text evidence="1">The sequence shown here is derived from an EMBL/GenBank/DDBJ whole genome shotgun (WGS) entry which is preliminary data.</text>
</comment>
<protein>
    <submittedName>
        <fullName evidence="1">Uncharacterized protein</fullName>
    </submittedName>
</protein>
<gene>
    <name evidence="1" type="ORF">CLV25_11373</name>
</gene>
<sequence>MKMIIALSKRLIDSLVGYGKEIIGYFETSEIPELLTAKPFIRVKESYTLMVQGYMKARKNAYTELLFSLDAQRDSAYRIFRTVVQGLMYSEVPAEAAAAQRLNVLFEQYGAEFLDLSYVKETAQLSKFILEMQKPENAADIATLKQEPKMAKLVNAAKKFDDTYTLGVEDKAALAAYDSASVARREFEADLRKLMVYVEVMMDANDPKWVALCQKIEAFNIKFEQNEAKTKNEANKEDAPKA</sequence>
<dbReference type="EMBL" id="SLWB01000013">
    <property type="protein sequence ID" value="TCN64545.1"/>
    <property type="molecule type" value="Genomic_DNA"/>
</dbReference>
<organism evidence="1 2">
    <name type="scientific">Acetobacteroides hydrogenigenes</name>
    <dbReference type="NCBI Taxonomy" id="979970"/>
    <lineage>
        <taxon>Bacteria</taxon>
        <taxon>Pseudomonadati</taxon>
        <taxon>Bacteroidota</taxon>
        <taxon>Bacteroidia</taxon>
        <taxon>Bacteroidales</taxon>
        <taxon>Rikenellaceae</taxon>
        <taxon>Acetobacteroides</taxon>
    </lineage>
</organism>
<evidence type="ECO:0000313" key="1">
    <source>
        <dbReference type="EMBL" id="TCN64545.1"/>
    </source>
</evidence>
<proteinExistence type="predicted"/>
<reference evidence="1 2" key="1">
    <citation type="submission" date="2019-03" db="EMBL/GenBank/DDBJ databases">
        <title>Genomic Encyclopedia of Archaeal and Bacterial Type Strains, Phase II (KMG-II): from individual species to whole genera.</title>
        <authorList>
            <person name="Goeker M."/>
        </authorList>
    </citation>
    <scope>NUCLEOTIDE SEQUENCE [LARGE SCALE GENOMIC DNA]</scope>
    <source>
        <strain evidence="1 2">RL-C</strain>
    </source>
</reference>
<evidence type="ECO:0000313" key="2">
    <source>
        <dbReference type="Proteomes" id="UP000294830"/>
    </source>
</evidence>
<dbReference type="RefSeq" id="WP_131839965.1">
    <property type="nucleotide sequence ID" value="NZ_SLWB01000013.1"/>
</dbReference>
<dbReference type="OrthoDB" id="1116590at2"/>
<accession>A0A4R2E9Q7</accession>
<dbReference type="InterPro" id="IPR046228">
    <property type="entry name" value="DUF6261"/>
</dbReference>